<keyword evidence="10" id="KW-0670">Pyruvate</keyword>
<keyword evidence="2" id="KW-0444">Lipid biosynthesis</keyword>
<sequence>MSHPTIAREGWSRIAGLIAVAAGIHYLAGFWWASPLWLVVLLAVQFFRDPERQIPQQDQAVVAPAHGRVVAIEQAYDPYLERDAIKISIFMNIFSVHSNRAPVEGIVRGRWHQPGHFFNASLDKASEHNERNAIWINTKDGHDVVSVQIAGFVARRILCYVGEGQPISRGQRYGFIRFGSRLDVYLPFESRIEARLGHWVDSGSDIIGYLPEEA</sequence>
<keyword evidence="9" id="KW-1208">Phospholipid metabolism</keyword>
<evidence type="ECO:0000256" key="4">
    <source>
        <dbReference type="ARBA" id="ARBA00023098"/>
    </source>
</evidence>
<evidence type="ECO:0000256" key="7">
    <source>
        <dbReference type="ARBA" id="ARBA00023209"/>
    </source>
</evidence>
<keyword evidence="7" id="KW-0594">Phospholipid biosynthesis</keyword>
<dbReference type="EMBL" id="UINC01145180">
    <property type="protein sequence ID" value="SVD35153.1"/>
    <property type="molecule type" value="Genomic_DNA"/>
</dbReference>
<evidence type="ECO:0000256" key="1">
    <source>
        <dbReference type="ARBA" id="ARBA00022475"/>
    </source>
</evidence>
<organism evidence="12">
    <name type="scientific">marine metagenome</name>
    <dbReference type="NCBI Taxonomy" id="408172"/>
    <lineage>
        <taxon>unclassified sequences</taxon>
        <taxon>metagenomes</taxon>
        <taxon>ecological metagenomes</taxon>
    </lineage>
</organism>
<proteinExistence type="inferred from homology"/>
<accession>A0A382ULK8</accession>
<keyword evidence="4" id="KW-0443">Lipid metabolism</keyword>
<keyword evidence="11" id="KW-1133">Transmembrane helix</keyword>
<evidence type="ECO:0000256" key="2">
    <source>
        <dbReference type="ARBA" id="ARBA00022516"/>
    </source>
</evidence>
<dbReference type="AlphaFoldDB" id="A0A382ULK8"/>
<evidence type="ECO:0000256" key="10">
    <source>
        <dbReference type="ARBA" id="ARBA00023317"/>
    </source>
</evidence>
<evidence type="ECO:0000256" key="3">
    <source>
        <dbReference type="ARBA" id="ARBA00022793"/>
    </source>
</evidence>
<dbReference type="InterPro" id="IPR003817">
    <property type="entry name" value="PS_Dcarbxylase"/>
</dbReference>
<dbReference type="PANTHER" id="PTHR35809:SF1">
    <property type="entry name" value="ARCHAETIDYLSERINE DECARBOXYLASE PROENZYME-RELATED"/>
    <property type="match status" value="1"/>
</dbReference>
<dbReference type="InterPro" id="IPR033175">
    <property type="entry name" value="PSD-A"/>
</dbReference>
<evidence type="ECO:0000313" key="12">
    <source>
        <dbReference type="EMBL" id="SVD35153.1"/>
    </source>
</evidence>
<name>A0A382ULK8_9ZZZZ</name>
<dbReference type="GO" id="GO:0004609">
    <property type="term" value="F:phosphatidylserine decarboxylase activity"/>
    <property type="evidence" value="ECO:0007669"/>
    <property type="project" value="InterPro"/>
</dbReference>
<dbReference type="PANTHER" id="PTHR35809">
    <property type="entry name" value="ARCHAETIDYLSERINE DECARBOXYLASE PROENZYME-RELATED"/>
    <property type="match status" value="1"/>
</dbReference>
<dbReference type="GO" id="GO:0008654">
    <property type="term" value="P:phospholipid biosynthetic process"/>
    <property type="evidence" value="ECO:0007669"/>
    <property type="project" value="UniProtKB-KW"/>
</dbReference>
<evidence type="ECO:0000256" key="6">
    <source>
        <dbReference type="ARBA" id="ARBA00023145"/>
    </source>
</evidence>
<feature type="transmembrane region" description="Helical" evidence="11">
    <location>
        <begin position="14"/>
        <end position="44"/>
    </location>
</feature>
<dbReference type="HAMAP" id="MF_00664">
    <property type="entry name" value="PS_decarb_PSD_A"/>
    <property type="match status" value="1"/>
</dbReference>
<keyword evidence="11" id="KW-0812">Transmembrane</keyword>
<dbReference type="Pfam" id="PF02666">
    <property type="entry name" value="PS_Dcarbxylase"/>
    <property type="match status" value="1"/>
</dbReference>
<dbReference type="NCBIfam" id="NF003678">
    <property type="entry name" value="PRK05305.1-2"/>
    <property type="match status" value="1"/>
</dbReference>
<keyword evidence="5 11" id="KW-0472">Membrane</keyword>
<dbReference type="NCBIfam" id="NF003680">
    <property type="entry name" value="PRK05305.1-5"/>
    <property type="match status" value="1"/>
</dbReference>
<evidence type="ECO:0008006" key="13">
    <source>
        <dbReference type="Google" id="ProtNLM"/>
    </source>
</evidence>
<evidence type="ECO:0000256" key="9">
    <source>
        <dbReference type="ARBA" id="ARBA00023264"/>
    </source>
</evidence>
<evidence type="ECO:0000256" key="8">
    <source>
        <dbReference type="ARBA" id="ARBA00023239"/>
    </source>
</evidence>
<evidence type="ECO:0000256" key="11">
    <source>
        <dbReference type="SAM" id="Phobius"/>
    </source>
</evidence>
<keyword evidence="8" id="KW-0456">Lyase</keyword>
<keyword evidence="3" id="KW-0210">Decarboxylase</keyword>
<keyword evidence="1" id="KW-1003">Cell membrane</keyword>
<keyword evidence="6" id="KW-0865">Zymogen</keyword>
<protein>
    <recommendedName>
        <fullName evidence="13">Phosphatidylserine decarboxylase</fullName>
    </recommendedName>
</protein>
<reference evidence="12" key="1">
    <citation type="submission" date="2018-05" db="EMBL/GenBank/DDBJ databases">
        <authorList>
            <person name="Lanie J.A."/>
            <person name="Ng W.-L."/>
            <person name="Kazmierczak K.M."/>
            <person name="Andrzejewski T.M."/>
            <person name="Davidsen T.M."/>
            <person name="Wayne K.J."/>
            <person name="Tettelin H."/>
            <person name="Glass J.I."/>
            <person name="Rusch D."/>
            <person name="Podicherti R."/>
            <person name="Tsui H.-C.T."/>
            <person name="Winkler M.E."/>
        </authorList>
    </citation>
    <scope>NUCLEOTIDE SEQUENCE</scope>
</reference>
<evidence type="ECO:0000256" key="5">
    <source>
        <dbReference type="ARBA" id="ARBA00023136"/>
    </source>
</evidence>
<gene>
    <name evidence="12" type="ORF">METZ01_LOCUS388007</name>
</gene>